<dbReference type="HAMAP" id="MF_03047">
    <property type="entry name" value="Sgf11"/>
    <property type="match status" value="1"/>
</dbReference>
<gene>
    <name evidence="10" type="primary">Sgf11</name>
    <name evidence="13" type="ORF">QE152_g36295</name>
</gene>
<evidence type="ECO:0000313" key="13">
    <source>
        <dbReference type="EMBL" id="KAK9687408.1"/>
    </source>
</evidence>
<protein>
    <recommendedName>
        <fullName evidence="10">SAGA-associated factor 11 homolog</fullName>
    </recommendedName>
</protein>
<dbReference type="GO" id="GO:0006357">
    <property type="term" value="P:regulation of transcription by RNA polymerase II"/>
    <property type="evidence" value="ECO:0007669"/>
    <property type="project" value="TreeGrafter"/>
</dbReference>
<keyword evidence="7 10" id="KW-0010">Activator</keyword>
<feature type="zinc finger region" description="SGF11-type" evidence="10">
    <location>
        <begin position="89"/>
        <end position="110"/>
    </location>
</feature>
<accession>A0AAW1ID43</accession>
<evidence type="ECO:0000256" key="1">
    <source>
        <dbReference type="ARBA" id="ARBA00004123"/>
    </source>
</evidence>
<comment type="domain">
    <text evidence="10">The C-terminal SGF11-type zinc-finger domain forms part of the 'catalytic lobe' of the SAGA deubiquitination module.</text>
</comment>
<dbReference type="GO" id="GO:0008270">
    <property type="term" value="F:zinc ion binding"/>
    <property type="evidence" value="ECO:0007669"/>
    <property type="project" value="UniProtKB-UniRule"/>
</dbReference>
<dbReference type="AlphaFoldDB" id="A0AAW1ID43"/>
<comment type="domain">
    <text evidence="10">The long N-terminal helix forms part of the 'assembly lobe' of the SAGA deubiquitination module.</text>
</comment>
<keyword evidence="4 10" id="KW-0862">Zinc</keyword>
<evidence type="ECO:0000256" key="11">
    <source>
        <dbReference type="RuleBase" id="RU261113"/>
    </source>
</evidence>
<keyword evidence="6 10" id="KW-0805">Transcription regulation</keyword>
<dbReference type="Gene3D" id="3.30.160.60">
    <property type="entry name" value="Classic Zinc Finger"/>
    <property type="match status" value="1"/>
</dbReference>
<evidence type="ECO:0000256" key="8">
    <source>
        <dbReference type="ARBA" id="ARBA00023163"/>
    </source>
</evidence>
<comment type="subunit">
    <text evidence="10">Component of some SAGA transcription coactivator-HAT complexes. Within the SAGA complex, participates to a subcomplex of SAGA called the DUB module (deubiquitination module).</text>
</comment>
<keyword evidence="8 10" id="KW-0804">Transcription</keyword>
<dbReference type="FunFam" id="3.30.160.60:FF:000118">
    <property type="entry name" value="Ataxin-7-like protein 3"/>
    <property type="match status" value="1"/>
</dbReference>
<feature type="compositionally biased region" description="Acidic residues" evidence="12">
    <location>
        <begin position="184"/>
        <end position="198"/>
    </location>
</feature>
<feature type="compositionally biased region" description="Basic residues" evidence="12">
    <location>
        <begin position="227"/>
        <end position="242"/>
    </location>
</feature>
<evidence type="ECO:0000256" key="10">
    <source>
        <dbReference type="HAMAP-Rule" id="MF_03047"/>
    </source>
</evidence>
<evidence type="ECO:0000256" key="3">
    <source>
        <dbReference type="ARBA" id="ARBA00022771"/>
    </source>
</evidence>
<comment type="subcellular location">
    <subcellularLocation>
        <location evidence="1 10 11">Nucleus</location>
    </subcellularLocation>
</comment>
<dbReference type="Proteomes" id="UP001458880">
    <property type="component" value="Unassembled WGS sequence"/>
</dbReference>
<evidence type="ECO:0000256" key="9">
    <source>
        <dbReference type="ARBA" id="ARBA00023242"/>
    </source>
</evidence>
<sequence>MEDEPVQTYTFDKEFHEIVNNKEILRRTTEKFLNNLIDDLTLGIIFDAHRKFKTKAFNLDRDTSPTEAEETPSNIDIFGQHNMKKTQECVCPNCDRAVAASRFAPHLESCMGMGRFRSRNVRRVVNNNKDRDNSSYTGIASDDEDDADWNSGDKRSRKKKERNGAKKGKVCNGLGTPKKNSENDCMDTVDIEGDEDGDLASLRDILQDHSNGSSPVDSTTSSNSSTTKKREKSKNKKNHKRDRTSPNVNSNVD</sequence>
<keyword evidence="2 10" id="KW-0479">Metal-binding</keyword>
<keyword evidence="5 10" id="KW-0156">Chromatin regulator</keyword>
<dbReference type="PANTHER" id="PTHR46367:SF1">
    <property type="entry name" value="ATAXIN-7-LIKE PROTEIN 3"/>
    <property type="match status" value="1"/>
</dbReference>
<dbReference type="InterPro" id="IPR013246">
    <property type="entry name" value="SAGA_su_Sgf11"/>
</dbReference>
<reference evidence="13 14" key="1">
    <citation type="journal article" date="2024" name="BMC Genomics">
        <title>De novo assembly and annotation of Popillia japonica's genome with initial clues to its potential as an invasive pest.</title>
        <authorList>
            <person name="Cucini C."/>
            <person name="Boschi S."/>
            <person name="Funari R."/>
            <person name="Cardaioli E."/>
            <person name="Iannotti N."/>
            <person name="Marturano G."/>
            <person name="Paoli F."/>
            <person name="Bruttini M."/>
            <person name="Carapelli A."/>
            <person name="Frati F."/>
            <person name="Nardi F."/>
        </authorList>
    </citation>
    <scope>NUCLEOTIDE SEQUENCE [LARGE SCALE GENOMIC DNA]</scope>
    <source>
        <strain evidence="13">DMR45628</strain>
    </source>
</reference>
<evidence type="ECO:0000256" key="5">
    <source>
        <dbReference type="ARBA" id="ARBA00022853"/>
    </source>
</evidence>
<evidence type="ECO:0000256" key="12">
    <source>
        <dbReference type="SAM" id="MobiDB-lite"/>
    </source>
</evidence>
<name>A0AAW1ID43_POPJA</name>
<dbReference type="GO" id="GO:0000124">
    <property type="term" value="C:SAGA complex"/>
    <property type="evidence" value="ECO:0007669"/>
    <property type="project" value="UniProtKB-UniRule"/>
</dbReference>
<keyword evidence="3 10" id="KW-0863">Zinc-finger</keyword>
<dbReference type="Pfam" id="PF08209">
    <property type="entry name" value="Sgf11"/>
    <property type="match status" value="1"/>
</dbReference>
<feature type="compositionally biased region" description="Basic residues" evidence="12">
    <location>
        <begin position="155"/>
        <end position="169"/>
    </location>
</feature>
<comment type="similarity">
    <text evidence="10 11">Belongs to the SGF11 family.</text>
</comment>
<evidence type="ECO:0000256" key="4">
    <source>
        <dbReference type="ARBA" id="ARBA00022833"/>
    </source>
</evidence>
<feature type="compositionally biased region" description="Low complexity" evidence="12">
    <location>
        <begin position="210"/>
        <end position="226"/>
    </location>
</feature>
<dbReference type="PANTHER" id="PTHR46367">
    <property type="entry name" value="ATAXIN-7-LIKE PROTEIN 3"/>
    <property type="match status" value="1"/>
</dbReference>
<evidence type="ECO:0000256" key="7">
    <source>
        <dbReference type="ARBA" id="ARBA00023159"/>
    </source>
</evidence>
<organism evidence="13 14">
    <name type="scientific">Popillia japonica</name>
    <name type="common">Japanese beetle</name>
    <dbReference type="NCBI Taxonomy" id="7064"/>
    <lineage>
        <taxon>Eukaryota</taxon>
        <taxon>Metazoa</taxon>
        <taxon>Ecdysozoa</taxon>
        <taxon>Arthropoda</taxon>
        <taxon>Hexapoda</taxon>
        <taxon>Insecta</taxon>
        <taxon>Pterygota</taxon>
        <taxon>Neoptera</taxon>
        <taxon>Endopterygota</taxon>
        <taxon>Coleoptera</taxon>
        <taxon>Polyphaga</taxon>
        <taxon>Scarabaeiformia</taxon>
        <taxon>Scarabaeidae</taxon>
        <taxon>Rutelinae</taxon>
        <taxon>Popillia</taxon>
    </lineage>
</organism>
<dbReference type="GO" id="GO:0006325">
    <property type="term" value="P:chromatin organization"/>
    <property type="evidence" value="ECO:0007669"/>
    <property type="project" value="UniProtKB-KW"/>
</dbReference>
<evidence type="ECO:0000313" key="14">
    <source>
        <dbReference type="Proteomes" id="UP001458880"/>
    </source>
</evidence>
<proteinExistence type="inferred from homology"/>
<keyword evidence="9 10" id="KW-0539">Nucleus</keyword>
<evidence type="ECO:0000256" key="6">
    <source>
        <dbReference type="ARBA" id="ARBA00023015"/>
    </source>
</evidence>
<comment type="function">
    <text evidence="10 11">Component of the transcription regulatory histone acetylation (HAT) complex SAGA, a multiprotein complex that activates transcription by remodeling chromatin and mediating histone acetylation and deubiquitination. Within the SAGA complex, participates in a subcomplex that specifically deubiquitinates histone H2B. The SAGA complex is recruited to specific gene promoters by activators, where it is required for transcription.</text>
</comment>
<feature type="region of interest" description="Disordered" evidence="12">
    <location>
        <begin position="125"/>
        <end position="253"/>
    </location>
</feature>
<comment type="caution">
    <text evidence="13">The sequence shown here is derived from an EMBL/GenBank/DDBJ whole genome shotgun (WGS) entry which is preliminary data.</text>
</comment>
<dbReference type="EMBL" id="JASPKY010000645">
    <property type="protein sequence ID" value="KAK9687408.1"/>
    <property type="molecule type" value="Genomic_DNA"/>
</dbReference>
<dbReference type="GO" id="GO:0003713">
    <property type="term" value="F:transcription coactivator activity"/>
    <property type="evidence" value="ECO:0007669"/>
    <property type="project" value="UniProtKB-UniRule"/>
</dbReference>
<dbReference type="InterPro" id="IPR051078">
    <property type="entry name" value="SGF11"/>
</dbReference>
<evidence type="ECO:0000256" key="2">
    <source>
        <dbReference type="ARBA" id="ARBA00022723"/>
    </source>
</evidence>
<keyword evidence="14" id="KW-1185">Reference proteome</keyword>
<dbReference type="GO" id="GO:0071819">
    <property type="term" value="C:DUBm complex"/>
    <property type="evidence" value="ECO:0007669"/>
    <property type="project" value="UniProtKB-UniRule"/>
</dbReference>